<accession>M0I4W8</accession>
<keyword evidence="4 7" id="KW-0067">ATP-binding</keyword>
<dbReference type="EMBL" id="AOLM01000021">
    <property type="protein sequence ID" value="ELZ90429.1"/>
    <property type="molecule type" value="Genomic_DNA"/>
</dbReference>
<dbReference type="InterPro" id="IPR048350">
    <property type="entry name" value="S-Me-THD-like_C"/>
</dbReference>
<dbReference type="Pfam" id="PF20906">
    <property type="entry name" value="S-Me-THD_C"/>
    <property type="match status" value="1"/>
</dbReference>
<evidence type="ECO:0000256" key="3">
    <source>
        <dbReference type="ARBA" id="ARBA00022741"/>
    </source>
</evidence>
<dbReference type="PANTHER" id="PTHR43776">
    <property type="entry name" value="TRANSPORT ATP-BINDING PROTEIN"/>
    <property type="match status" value="1"/>
</dbReference>
<feature type="compositionally biased region" description="Low complexity" evidence="5">
    <location>
        <begin position="379"/>
        <end position="396"/>
    </location>
</feature>
<dbReference type="GO" id="GO:0055085">
    <property type="term" value="P:transmembrane transport"/>
    <property type="evidence" value="ECO:0007669"/>
    <property type="project" value="UniProtKB-ARBA"/>
</dbReference>
<protein>
    <submittedName>
        <fullName evidence="7">Putative dipeptides/oligopeptides ABC transporter ATP-binding protein</fullName>
    </submittedName>
</protein>
<proteinExistence type="inferred from homology"/>
<dbReference type="Pfam" id="PF00005">
    <property type="entry name" value="ABC_tran"/>
    <property type="match status" value="1"/>
</dbReference>
<dbReference type="Gene3D" id="3.40.50.300">
    <property type="entry name" value="P-loop containing nucleotide triphosphate hydrolases"/>
    <property type="match status" value="1"/>
</dbReference>
<dbReference type="Gene3D" id="2.40.390.10">
    <property type="entry name" value="CV3147-like"/>
    <property type="match status" value="1"/>
</dbReference>
<dbReference type="GO" id="GO:0016887">
    <property type="term" value="F:ATP hydrolysis activity"/>
    <property type="evidence" value="ECO:0007669"/>
    <property type="project" value="InterPro"/>
</dbReference>
<evidence type="ECO:0000256" key="1">
    <source>
        <dbReference type="ARBA" id="ARBA00005417"/>
    </source>
</evidence>
<dbReference type="InterPro" id="IPR013563">
    <property type="entry name" value="Oligopep_ABC_C"/>
</dbReference>
<dbReference type="PROSITE" id="PS00211">
    <property type="entry name" value="ABC_TRANSPORTER_1"/>
    <property type="match status" value="1"/>
</dbReference>
<dbReference type="GO" id="GO:0005524">
    <property type="term" value="F:ATP binding"/>
    <property type="evidence" value="ECO:0007669"/>
    <property type="project" value="UniProtKB-KW"/>
</dbReference>
<dbReference type="PANTHER" id="PTHR43776:SF7">
    <property type="entry name" value="D,D-DIPEPTIDE TRANSPORT ATP-BINDING PROTEIN DDPF-RELATED"/>
    <property type="match status" value="1"/>
</dbReference>
<dbReference type="NCBIfam" id="TIGR01727">
    <property type="entry name" value="oligo_HPY"/>
    <property type="match status" value="1"/>
</dbReference>
<keyword evidence="8" id="KW-1185">Reference proteome</keyword>
<dbReference type="GO" id="GO:0015833">
    <property type="term" value="P:peptide transport"/>
    <property type="evidence" value="ECO:0007669"/>
    <property type="project" value="InterPro"/>
</dbReference>
<dbReference type="FunFam" id="3.40.50.300:FF:000016">
    <property type="entry name" value="Oligopeptide ABC transporter ATP-binding component"/>
    <property type="match status" value="1"/>
</dbReference>
<feature type="region of interest" description="Disordered" evidence="5">
    <location>
        <begin position="343"/>
        <end position="481"/>
    </location>
</feature>
<dbReference type="Pfam" id="PF08352">
    <property type="entry name" value="oligo_HPY"/>
    <property type="match status" value="1"/>
</dbReference>
<evidence type="ECO:0000256" key="2">
    <source>
        <dbReference type="ARBA" id="ARBA00022448"/>
    </source>
</evidence>
<dbReference type="AlphaFoldDB" id="M0I4W8"/>
<evidence type="ECO:0000256" key="5">
    <source>
        <dbReference type="SAM" id="MobiDB-lite"/>
    </source>
</evidence>
<organism evidence="7 8">
    <name type="scientific">Haloferax sulfurifontis ATCC BAA-897</name>
    <dbReference type="NCBI Taxonomy" id="662480"/>
    <lineage>
        <taxon>Archaea</taxon>
        <taxon>Methanobacteriati</taxon>
        <taxon>Methanobacteriota</taxon>
        <taxon>Stenosarchaea group</taxon>
        <taxon>Halobacteria</taxon>
        <taxon>Halobacteriales</taxon>
        <taxon>Haloferacaceae</taxon>
        <taxon>Haloferax</taxon>
    </lineage>
</organism>
<name>M0I4W8_9EURY</name>
<evidence type="ECO:0000259" key="6">
    <source>
        <dbReference type="PROSITE" id="PS50893"/>
    </source>
</evidence>
<keyword evidence="2" id="KW-0813">Transport</keyword>
<comment type="similarity">
    <text evidence="1">Belongs to the ABC transporter superfamily.</text>
</comment>
<dbReference type="InterPro" id="IPR050319">
    <property type="entry name" value="ABC_transp_ATP-bind"/>
</dbReference>
<feature type="domain" description="ABC transporter" evidence="6">
    <location>
        <begin position="25"/>
        <end position="275"/>
    </location>
</feature>
<dbReference type="SUPFAM" id="SSF52540">
    <property type="entry name" value="P-loop containing nucleoside triphosphate hydrolases"/>
    <property type="match status" value="1"/>
</dbReference>
<dbReference type="SUPFAM" id="SSF160991">
    <property type="entry name" value="CV3147-like"/>
    <property type="match status" value="1"/>
</dbReference>
<evidence type="ECO:0000256" key="4">
    <source>
        <dbReference type="ARBA" id="ARBA00022840"/>
    </source>
</evidence>
<keyword evidence="3" id="KW-0547">Nucleotide-binding</keyword>
<sequence length="833" mass="88530">MNDSAYTTDPTAAAQRDRDLDDPMVTVENLKKHFPLFEGILQKKAGEVRAVDGVSFSIAEGETFGLVGESGSGKTTTGRSMLRLTEPTSGRVEIDGQNVVDLSDGELKRFRRNMQIVHQDPSSSLNPRHRVKSIIEAPLKIHDYGDSEARLERVEELLDMVDLPREFMYRYPGQLSGGQKQRVGIARAVALNPKFVVLDEPTSALDVSVQARIINILEEIQEEFGITYLFITHDLSLLKNVADRIGVMYLGRLVEVGDVDSVFGSPQHPYSRALLSAISTISEEDELAKPDRITLDGEVPDPREKPSGCAFRSRCAHEFDACAVEEPDLYERGPDQVSRCFLQTTGSRKARSGNDRRARGAPRRPPAGAAEPPVDRRTAPVVRVRPGGVQGRPAGVFGLRPAVPRRRGLRHGRGEIGRTVRIDGPRPDVPPARGGHEATPGAGDRDASQRRQTAAERLPQRDGRRRRHPRGTPMTTDDTRTITAEWVEDIAVGGAVLGGGGGGSLAKGIEFGELAVEYGRPTIVSVADLDPTDVVLTVSGVGAPAATESHVDPADYVRAVELLVDRLAADGTTVGALMTNEMGGFATVNGLLQSAVTGLPLVDAACNGRAHPTGPMGSIGLSQDAESVQAAVGGVPGTAARLETVVEAELGTAASLVRHAAEDAGGLVAVARNPVPASYAEANAALDTYDRAEAVGRAVRLADDGRDAADRVADVLGGEVSLVGPVESFALETTGGFDVGEVEIEGRELTFWNEYMTLELDGERLATFPDLITTLDAETGMPVSTAELAEGRSVAVVVAPAANLSLGAGMADPALFDPVEQAVGKAVKSHVFN</sequence>
<evidence type="ECO:0000313" key="8">
    <source>
        <dbReference type="Proteomes" id="UP000011508"/>
    </source>
</evidence>
<dbReference type="PATRIC" id="fig|662480.6.peg.2546"/>
<feature type="compositionally biased region" description="Basic and acidic residues" evidence="5">
    <location>
        <begin position="412"/>
        <end position="426"/>
    </location>
</feature>
<dbReference type="InterPro" id="IPR017871">
    <property type="entry name" value="ABC_transporter-like_CS"/>
</dbReference>
<dbReference type="SMART" id="SM00382">
    <property type="entry name" value="AAA"/>
    <property type="match status" value="1"/>
</dbReference>
<reference evidence="7 8" key="1">
    <citation type="journal article" date="2014" name="PLoS Genet.">
        <title>Phylogenetically driven sequencing of extremely halophilic archaea reveals strategies for static and dynamic osmo-response.</title>
        <authorList>
            <person name="Becker E.A."/>
            <person name="Seitzer P.M."/>
            <person name="Tritt A."/>
            <person name="Larsen D."/>
            <person name="Krusor M."/>
            <person name="Yao A.I."/>
            <person name="Wu D."/>
            <person name="Madern D."/>
            <person name="Eisen J.A."/>
            <person name="Darling A.E."/>
            <person name="Facciotti M.T."/>
        </authorList>
    </citation>
    <scope>NUCLEOTIDE SEQUENCE [LARGE SCALE GENOMIC DNA]</scope>
    <source>
        <strain evidence="7 8">ATCC BAA-897</strain>
    </source>
</reference>
<comment type="caution">
    <text evidence="7">The sequence shown here is derived from an EMBL/GenBank/DDBJ whole genome shotgun (WGS) entry which is preliminary data.</text>
</comment>
<dbReference type="InterPro" id="IPR010318">
    <property type="entry name" value="S-Me-THD_N"/>
</dbReference>
<dbReference type="InterPro" id="IPR027479">
    <property type="entry name" value="S-Me-THD_N_sf"/>
</dbReference>
<dbReference type="InterPro" id="IPR003593">
    <property type="entry name" value="AAA+_ATPase"/>
</dbReference>
<dbReference type="CDD" id="cd03257">
    <property type="entry name" value="ABC_NikE_OppD_transporters"/>
    <property type="match status" value="1"/>
</dbReference>
<dbReference type="InterPro" id="IPR027417">
    <property type="entry name" value="P-loop_NTPase"/>
</dbReference>
<dbReference type="InterPro" id="IPR003439">
    <property type="entry name" value="ABC_transporter-like_ATP-bd"/>
</dbReference>
<evidence type="ECO:0000313" key="7">
    <source>
        <dbReference type="EMBL" id="ELZ90429.1"/>
    </source>
</evidence>
<dbReference type="Pfam" id="PF06032">
    <property type="entry name" value="S-Me-THD_N"/>
    <property type="match status" value="1"/>
</dbReference>
<gene>
    <name evidence="7" type="ORF">C441_12791</name>
</gene>
<dbReference type="Proteomes" id="UP000011508">
    <property type="component" value="Unassembled WGS sequence"/>
</dbReference>
<dbReference type="InterPro" id="IPR024071">
    <property type="entry name" value="S-Me-THD_C_sf"/>
</dbReference>
<dbReference type="Gene3D" id="3.40.1610.10">
    <property type="entry name" value="CV3147-like domain"/>
    <property type="match status" value="1"/>
</dbReference>
<dbReference type="PROSITE" id="PS50893">
    <property type="entry name" value="ABC_TRANSPORTER_2"/>
    <property type="match status" value="1"/>
</dbReference>